<organism evidence="3 4">
    <name type="scientific">Puccinia striiformis f. sp. tritici PST-78</name>
    <dbReference type="NCBI Taxonomy" id="1165861"/>
    <lineage>
        <taxon>Eukaryota</taxon>
        <taxon>Fungi</taxon>
        <taxon>Dikarya</taxon>
        <taxon>Basidiomycota</taxon>
        <taxon>Pucciniomycotina</taxon>
        <taxon>Pucciniomycetes</taxon>
        <taxon>Pucciniales</taxon>
        <taxon>Pucciniaceae</taxon>
        <taxon>Puccinia</taxon>
    </lineage>
</organism>
<feature type="compositionally biased region" description="Polar residues" evidence="2">
    <location>
        <begin position="185"/>
        <end position="194"/>
    </location>
</feature>
<dbReference type="CDD" id="cd00303">
    <property type="entry name" value="retropepsin_like"/>
    <property type="match status" value="1"/>
</dbReference>
<feature type="compositionally biased region" description="Polar residues" evidence="2">
    <location>
        <begin position="152"/>
        <end position="175"/>
    </location>
</feature>
<dbReference type="InterPro" id="IPR021109">
    <property type="entry name" value="Peptidase_aspartic_dom_sf"/>
</dbReference>
<feature type="region of interest" description="Disordered" evidence="2">
    <location>
        <begin position="142"/>
        <end position="211"/>
    </location>
</feature>
<gene>
    <name evidence="3" type="ORF">PSTG_17385</name>
</gene>
<dbReference type="AlphaFoldDB" id="A0A0L0UQ51"/>
<dbReference type="GO" id="GO:0004190">
    <property type="term" value="F:aspartic-type endopeptidase activity"/>
    <property type="evidence" value="ECO:0007669"/>
    <property type="project" value="UniProtKB-KW"/>
</dbReference>
<name>A0A0L0UQ51_9BASI</name>
<keyword evidence="1" id="KW-0378">Hydrolase</keyword>
<evidence type="ECO:0000256" key="2">
    <source>
        <dbReference type="SAM" id="MobiDB-lite"/>
    </source>
</evidence>
<evidence type="ECO:0000313" key="4">
    <source>
        <dbReference type="Proteomes" id="UP000054564"/>
    </source>
</evidence>
<reference evidence="4" key="1">
    <citation type="submission" date="2014-03" db="EMBL/GenBank/DDBJ databases">
        <title>The Genome Sequence of Puccinia striiformis f. sp. tritici PST-78.</title>
        <authorList>
            <consortium name="The Broad Institute Genome Sequencing Platform"/>
            <person name="Cuomo C."/>
            <person name="Hulbert S."/>
            <person name="Chen X."/>
            <person name="Walker B."/>
            <person name="Young S.K."/>
            <person name="Zeng Q."/>
            <person name="Gargeya S."/>
            <person name="Fitzgerald M."/>
            <person name="Haas B."/>
            <person name="Abouelleil A."/>
            <person name="Alvarado L."/>
            <person name="Arachchi H.M."/>
            <person name="Berlin A.M."/>
            <person name="Chapman S.B."/>
            <person name="Goldberg J."/>
            <person name="Griggs A."/>
            <person name="Gujja S."/>
            <person name="Hansen M."/>
            <person name="Howarth C."/>
            <person name="Imamovic A."/>
            <person name="Larimer J."/>
            <person name="McCowan C."/>
            <person name="Montmayeur A."/>
            <person name="Murphy C."/>
            <person name="Neiman D."/>
            <person name="Pearson M."/>
            <person name="Priest M."/>
            <person name="Roberts A."/>
            <person name="Saif S."/>
            <person name="Shea T."/>
            <person name="Sisk P."/>
            <person name="Sykes S."/>
            <person name="Wortman J."/>
            <person name="Nusbaum C."/>
            <person name="Birren B."/>
        </authorList>
    </citation>
    <scope>NUCLEOTIDE SEQUENCE [LARGE SCALE GENOMIC DNA]</scope>
    <source>
        <strain evidence="4">race PST-78</strain>
    </source>
</reference>
<keyword evidence="1" id="KW-0064">Aspartyl protease</keyword>
<protein>
    <submittedName>
        <fullName evidence="3">Uncharacterized protein</fullName>
    </submittedName>
</protein>
<comment type="caution">
    <text evidence="3">The sequence shown here is derived from an EMBL/GenBank/DDBJ whole genome shotgun (WGS) entry which is preliminary data.</text>
</comment>
<dbReference type="SUPFAM" id="SSF50630">
    <property type="entry name" value="Acid proteases"/>
    <property type="match status" value="1"/>
</dbReference>
<sequence>MKSQDPRVFTHLNIEPTLSSRATSPTSLPPTKFLLDSGATHNVLSESYAASTGLLANTTKSNRVICGFDGARSRLSYDIDLKLDSHRTPFSFVITQLKDNYDGILGMPWIQEYSHLIDWKERHVNTQAVGVAELLTRLTDSKERGAGHARQSGEQVSPPNATNVSGPQTPATDTNHCNHTDSDKTTNTLATPNGLQLKKGSIGHVRQAGEQ</sequence>
<evidence type="ECO:0000313" key="3">
    <source>
        <dbReference type="EMBL" id="KNE89158.1"/>
    </source>
</evidence>
<dbReference type="Gene3D" id="2.40.70.10">
    <property type="entry name" value="Acid Proteases"/>
    <property type="match status" value="1"/>
</dbReference>
<dbReference type="InterPro" id="IPR001969">
    <property type="entry name" value="Aspartic_peptidase_AS"/>
</dbReference>
<proteinExistence type="predicted"/>
<feature type="non-terminal residue" evidence="3">
    <location>
        <position position="211"/>
    </location>
</feature>
<dbReference type="Proteomes" id="UP000054564">
    <property type="component" value="Unassembled WGS sequence"/>
</dbReference>
<dbReference type="Pfam" id="PF08284">
    <property type="entry name" value="RVP_2"/>
    <property type="match status" value="1"/>
</dbReference>
<accession>A0A0L0UQ51</accession>
<dbReference type="PROSITE" id="PS00141">
    <property type="entry name" value="ASP_PROTEASE"/>
    <property type="match status" value="1"/>
</dbReference>
<dbReference type="EMBL" id="AJIL01000474">
    <property type="protein sequence ID" value="KNE89158.1"/>
    <property type="molecule type" value="Genomic_DNA"/>
</dbReference>
<keyword evidence="1" id="KW-0645">Protease</keyword>
<keyword evidence="4" id="KW-1185">Reference proteome</keyword>
<dbReference type="GO" id="GO:0006508">
    <property type="term" value="P:proteolysis"/>
    <property type="evidence" value="ECO:0007669"/>
    <property type="project" value="InterPro"/>
</dbReference>
<evidence type="ECO:0000256" key="1">
    <source>
        <dbReference type="ARBA" id="ARBA00022750"/>
    </source>
</evidence>